<dbReference type="PROSITE" id="PS50937">
    <property type="entry name" value="HTH_MERR_2"/>
    <property type="match status" value="1"/>
</dbReference>
<dbReference type="AlphaFoldDB" id="X0ST99"/>
<feature type="domain" description="HTH merR-type" evidence="1">
    <location>
        <begin position="1"/>
        <end position="32"/>
    </location>
</feature>
<accession>X0ST99</accession>
<dbReference type="SUPFAM" id="SSF46955">
    <property type="entry name" value="Putative DNA-binding domain"/>
    <property type="match status" value="1"/>
</dbReference>
<dbReference type="GO" id="GO:0006355">
    <property type="term" value="P:regulation of DNA-templated transcription"/>
    <property type="evidence" value="ECO:0007669"/>
    <property type="project" value="InterPro"/>
</dbReference>
<evidence type="ECO:0000259" key="1">
    <source>
        <dbReference type="PROSITE" id="PS50937"/>
    </source>
</evidence>
<evidence type="ECO:0000313" key="2">
    <source>
        <dbReference type="EMBL" id="GAF78381.1"/>
    </source>
</evidence>
<proteinExistence type="predicted"/>
<comment type="caution">
    <text evidence="2">The sequence shown here is derived from an EMBL/GenBank/DDBJ whole genome shotgun (WGS) entry which is preliminary data.</text>
</comment>
<feature type="non-terminal residue" evidence="2">
    <location>
        <position position="1"/>
    </location>
</feature>
<dbReference type="InterPro" id="IPR000551">
    <property type="entry name" value="MerR-type_HTH_dom"/>
</dbReference>
<organism evidence="2">
    <name type="scientific">marine sediment metagenome</name>
    <dbReference type="NCBI Taxonomy" id="412755"/>
    <lineage>
        <taxon>unclassified sequences</taxon>
        <taxon>metagenomes</taxon>
        <taxon>ecological metagenomes</taxon>
    </lineage>
</organism>
<name>X0ST99_9ZZZZ</name>
<dbReference type="EMBL" id="BARS01007105">
    <property type="protein sequence ID" value="GAF78381.1"/>
    <property type="molecule type" value="Genomic_DNA"/>
</dbReference>
<sequence>RYTLEHLFLIDEIKRLKKKGLSLVDIKENFTQNNNSPHESSDANRIDLLANQIADIVRSAIYNFFKHENQT</sequence>
<dbReference type="Gene3D" id="1.10.1660.10">
    <property type="match status" value="1"/>
</dbReference>
<reference evidence="2" key="1">
    <citation type="journal article" date="2014" name="Front. Microbiol.">
        <title>High frequency of phylogenetically diverse reductive dehalogenase-homologous genes in deep subseafloor sedimentary metagenomes.</title>
        <authorList>
            <person name="Kawai M."/>
            <person name="Futagami T."/>
            <person name="Toyoda A."/>
            <person name="Takaki Y."/>
            <person name="Nishi S."/>
            <person name="Hori S."/>
            <person name="Arai W."/>
            <person name="Tsubouchi T."/>
            <person name="Morono Y."/>
            <person name="Uchiyama I."/>
            <person name="Ito T."/>
            <person name="Fujiyama A."/>
            <person name="Inagaki F."/>
            <person name="Takami H."/>
        </authorList>
    </citation>
    <scope>NUCLEOTIDE SEQUENCE</scope>
    <source>
        <strain evidence="2">Expedition CK06-06</strain>
    </source>
</reference>
<gene>
    <name evidence="2" type="ORF">S01H1_13748</name>
</gene>
<dbReference type="GO" id="GO:0003677">
    <property type="term" value="F:DNA binding"/>
    <property type="evidence" value="ECO:0007669"/>
    <property type="project" value="InterPro"/>
</dbReference>
<dbReference type="InterPro" id="IPR009061">
    <property type="entry name" value="DNA-bd_dom_put_sf"/>
</dbReference>
<protein>
    <recommendedName>
        <fullName evidence="1">HTH merR-type domain-containing protein</fullName>
    </recommendedName>
</protein>